<dbReference type="Pfam" id="PF07727">
    <property type="entry name" value="RVT_2"/>
    <property type="match status" value="1"/>
</dbReference>
<name>A0AA88WUB2_9ASTE</name>
<dbReference type="EMBL" id="JAVXUP010000208">
    <property type="protein sequence ID" value="KAK3034181.1"/>
    <property type="molecule type" value="Genomic_DNA"/>
</dbReference>
<keyword evidence="3" id="KW-1185">Reference proteome</keyword>
<dbReference type="InterPro" id="IPR013103">
    <property type="entry name" value="RVT_2"/>
</dbReference>
<feature type="domain" description="Reverse transcriptase Ty1/copia-type" evidence="1">
    <location>
        <begin position="151"/>
        <end position="214"/>
    </location>
</feature>
<evidence type="ECO:0000313" key="2">
    <source>
        <dbReference type="EMBL" id="KAK3034181.1"/>
    </source>
</evidence>
<evidence type="ECO:0000313" key="3">
    <source>
        <dbReference type="Proteomes" id="UP001188597"/>
    </source>
</evidence>
<sequence length="256" mass="28277">MSLLNFSLKKLVEAFCKPGRPGTVLVAISSPSHSFSPSPTARHSSSSFSQQQCRYCHELGHAILDCLIRPCRLCRKVALVTSHKTVLAILKNGARIPAQLDPETGQWIDRKVGRLFELINLSIPHRPTIPLQSAASTTSPNSLELWHLRLGSDLDGISTLKQDLNHHFEMKDLGTLSYFLRLEVFTASDGYHLSQAKYASDLLSRAGLTDSKTTSPLEPNVLFLMGTLFHGLHISAHSPLELHEYSDADWAGDPTD</sequence>
<organism evidence="2 3">
    <name type="scientific">Escallonia herrerae</name>
    <dbReference type="NCBI Taxonomy" id="1293975"/>
    <lineage>
        <taxon>Eukaryota</taxon>
        <taxon>Viridiplantae</taxon>
        <taxon>Streptophyta</taxon>
        <taxon>Embryophyta</taxon>
        <taxon>Tracheophyta</taxon>
        <taxon>Spermatophyta</taxon>
        <taxon>Magnoliopsida</taxon>
        <taxon>eudicotyledons</taxon>
        <taxon>Gunneridae</taxon>
        <taxon>Pentapetalae</taxon>
        <taxon>asterids</taxon>
        <taxon>campanulids</taxon>
        <taxon>Escalloniales</taxon>
        <taxon>Escalloniaceae</taxon>
        <taxon>Escallonia</taxon>
    </lineage>
</organism>
<evidence type="ECO:0000259" key="1">
    <source>
        <dbReference type="Pfam" id="PF07727"/>
    </source>
</evidence>
<protein>
    <recommendedName>
        <fullName evidence="1">Reverse transcriptase Ty1/copia-type domain-containing protein</fullName>
    </recommendedName>
</protein>
<dbReference type="Proteomes" id="UP001188597">
    <property type="component" value="Unassembled WGS sequence"/>
</dbReference>
<comment type="caution">
    <text evidence="2">The sequence shown here is derived from an EMBL/GenBank/DDBJ whole genome shotgun (WGS) entry which is preliminary data.</text>
</comment>
<gene>
    <name evidence="2" type="ORF">RJ639_034321</name>
</gene>
<dbReference type="AlphaFoldDB" id="A0AA88WUB2"/>
<proteinExistence type="predicted"/>
<reference evidence="2" key="1">
    <citation type="submission" date="2022-12" db="EMBL/GenBank/DDBJ databases">
        <title>Draft genome assemblies for two species of Escallonia (Escalloniales).</title>
        <authorList>
            <person name="Chanderbali A."/>
            <person name="Dervinis C."/>
            <person name="Anghel I."/>
            <person name="Soltis D."/>
            <person name="Soltis P."/>
            <person name="Zapata F."/>
        </authorList>
    </citation>
    <scope>NUCLEOTIDE SEQUENCE</scope>
    <source>
        <strain evidence="2">UCBG64.0493</strain>
        <tissue evidence="2">Leaf</tissue>
    </source>
</reference>
<accession>A0AA88WUB2</accession>